<dbReference type="Pfam" id="PF19979">
    <property type="entry name" value="DUF6415"/>
    <property type="match status" value="1"/>
</dbReference>
<evidence type="ECO:0008006" key="3">
    <source>
        <dbReference type="Google" id="ProtNLM"/>
    </source>
</evidence>
<dbReference type="Proteomes" id="UP001500456">
    <property type="component" value="Unassembled WGS sequence"/>
</dbReference>
<sequence>MVAVTVDVAAQLLSRRASNDRETVGMFLAGLRRSLAHEAITDELYDDLEAVLGEHAHPAPHETAVVAGRFRKATTTLVEIVPNLVQPYPVDEMRHLIYLSAEHPGPEGAHGHVRRLALAILALLDLMGDDAE</sequence>
<evidence type="ECO:0000313" key="1">
    <source>
        <dbReference type="EMBL" id="GAA3985809.1"/>
    </source>
</evidence>
<organism evidence="1 2">
    <name type="scientific">Streptomyces plumbiresistens</name>
    <dbReference type="NCBI Taxonomy" id="511811"/>
    <lineage>
        <taxon>Bacteria</taxon>
        <taxon>Bacillati</taxon>
        <taxon>Actinomycetota</taxon>
        <taxon>Actinomycetes</taxon>
        <taxon>Kitasatosporales</taxon>
        <taxon>Streptomycetaceae</taxon>
        <taxon>Streptomyces</taxon>
    </lineage>
</organism>
<dbReference type="InterPro" id="IPR046300">
    <property type="entry name" value="DUF6415"/>
</dbReference>
<name>A0ABP7QQN0_9ACTN</name>
<gene>
    <name evidence="1" type="ORF">GCM10022232_18320</name>
</gene>
<accession>A0ABP7QQN0</accession>
<dbReference type="RefSeq" id="WP_345562394.1">
    <property type="nucleotide sequence ID" value="NZ_BAAAZX010000004.1"/>
</dbReference>
<proteinExistence type="predicted"/>
<comment type="caution">
    <text evidence="1">The sequence shown here is derived from an EMBL/GenBank/DDBJ whole genome shotgun (WGS) entry which is preliminary data.</text>
</comment>
<keyword evidence="2" id="KW-1185">Reference proteome</keyword>
<protein>
    <recommendedName>
        <fullName evidence="3">PsrA tetracyclin repressor-like C-terminal domain-containing protein</fullName>
    </recommendedName>
</protein>
<dbReference type="EMBL" id="BAAAZX010000004">
    <property type="protein sequence ID" value="GAA3985809.1"/>
    <property type="molecule type" value="Genomic_DNA"/>
</dbReference>
<evidence type="ECO:0000313" key="2">
    <source>
        <dbReference type="Proteomes" id="UP001500456"/>
    </source>
</evidence>
<reference evidence="2" key="1">
    <citation type="journal article" date="2019" name="Int. J. Syst. Evol. Microbiol.">
        <title>The Global Catalogue of Microorganisms (GCM) 10K type strain sequencing project: providing services to taxonomists for standard genome sequencing and annotation.</title>
        <authorList>
            <consortium name="The Broad Institute Genomics Platform"/>
            <consortium name="The Broad Institute Genome Sequencing Center for Infectious Disease"/>
            <person name="Wu L."/>
            <person name="Ma J."/>
        </authorList>
    </citation>
    <scope>NUCLEOTIDE SEQUENCE [LARGE SCALE GENOMIC DNA]</scope>
    <source>
        <strain evidence="2">JCM 16924</strain>
    </source>
</reference>